<evidence type="ECO:0000313" key="1">
    <source>
        <dbReference type="EMBL" id="KAG7567605.1"/>
    </source>
</evidence>
<name>A0A8T2A4M0_9BRAS</name>
<proteinExistence type="predicted"/>
<dbReference type="EMBL" id="JAEFBK010000009">
    <property type="protein sequence ID" value="KAG7567605.1"/>
    <property type="molecule type" value="Genomic_DNA"/>
</dbReference>
<sequence>MEEEANAETEAVVEALSGFFCTWNGNHNCDNNLYLKNNGLATEKKVLTLTVGIKDDTKGSIVQKAKASFF</sequence>
<keyword evidence="2" id="KW-1185">Reference proteome</keyword>
<evidence type="ECO:0000313" key="2">
    <source>
        <dbReference type="Proteomes" id="UP000694240"/>
    </source>
</evidence>
<dbReference type="EMBL" id="JAEFBK010000009">
    <property type="protein sequence ID" value="KAG7567606.1"/>
    <property type="molecule type" value="Genomic_DNA"/>
</dbReference>
<accession>A0A8T2A4M0</accession>
<comment type="caution">
    <text evidence="1">The sequence shown here is derived from an EMBL/GenBank/DDBJ whole genome shotgun (WGS) entry which is preliminary data.</text>
</comment>
<organism evidence="1 2">
    <name type="scientific">Arabidopsis thaliana x Arabidopsis arenosa</name>
    <dbReference type="NCBI Taxonomy" id="1240361"/>
    <lineage>
        <taxon>Eukaryota</taxon>
        <taxon>Viridiplantae</taxon>
        <taxon>Streptophyta</taxon>
        <taxon>Embryophyta</taxon>
        <taxon>Tracheophyta</taxon>
        <taxon>Spermatophyta</taxon>
        <taxon>Magnoliopsida</taxon>
        <taxon>eudicotyledons</taxon>
        <taxon>Gunneridae</taxon>
        <taxon>Pentapetalae</taxon>
        <taxon>rosids</taxon>
        <taxon>malvids</taxon>
        <taxon>Brassicales</taxon>
        <taxon>Brassicaceae</taxon>
        <taxon>Camelineae</taxon>
        <taxon>Arabidopsis</taxon>
    </lineage>
</organism>
<gene>
    <name evidence="1" type="ORF">ISN45_Aa04g004630</name>
</gene>
<protein>
    <submittedName>
        <fullName evidence="1">Uncharacterized protein</fullName>
    </submittedName>
</protein>
<reference evidence="1 2" key="1">
    <citation type="submission" date="2020-12" db="EMBL/GenBank/DDBJ databases">
        <title>Concerted genomic and epigenomic changes stabilize Arabidopsis allopolyploids.</title>
        <authorList>
            <person name="Chen Z."/>
        </authorList>
    </citation>
    <scope>NUCLEOTIDE SEQUENCE [LARGE SCALE GENOMIC DNA]</scope>
    <source>
        <strain evidence="1">Allo738</strain>
        <tissue evidence="1">Leaf</tissue>
    </source>
</reference>
<dbReference type="EMBL" id="JAEFBK010000009">
    <property type="protein sequence ID" value="KAG7567607.1"/>
    <property type="molecule type" value="Genomic_DNA"/>
</dbReference>
<dbReference type="AlphaFoldDB" id="A0A8T2A4M0"/>
<dbReference type="Proteomes" id="UP000694240">
    <property type="component" value="Chromosome 9"/>
</dbReference>